<gene>
    <name evidence="2" type="ORF">ILYODFUR_029140</name>
</gene>
<protein>
    <submittedName>
        <fullName evidence="2">Uncharacterized protein</fullName>
    </submittedName>
</protein>
<keyword evidence="3" id="KW-1185">Reference proteome</keyword>
<evidence type="ECO:0000313" key="2">
    <source>
        <dbReference type="EMBL" id="MEQ2249429.1"/>
    </source>
</evidence>
<evidence type="ECO:0000256" key="1">
    <source>
        <dbReference type="SAM" id="MobiDB-lite"/>
    </source>
</evidence>
<dbReference type="EMBL" id="JAHRIQ010085201">
    <property type="protein sequence ID" value="MEQ2249429.1"/>
    <property type="molecule type" value="Genomic_DNA"/>
</dbReference>
<accession>A0ABV0UX77</accession>
<sequence>MDSLNCCLVHKHKQHSEPVPSPIGYPFVHRGEPQRTGAEMGGNKYAHLSSPPLTRANSRVECPTPLKETGSRATAVRRGEPDYFYPEPFYLAHQVRLLPHQRGDIPLPKSQLL</sequence>
<proteinExistence type="predicted"/>
<name>A0ABV0UX77_9TELE</name>
<comment type="caution">
    <text evidence="2">The sequence shown here is derived from an EMBL/GenBank/DDBJ whole genome shotgun (WGS) entry which is preliminary data.</text>
</comment>
<organism evidence="2 3">
    <name type="scientific">Ilyodon furcidens</name>
    <name type="common">goldbreast splitfin</name>
    <dbReference type="NCBI Taxonomy" id="33524"/>
    <lineage>
        <taxon>Eukaryota</taxon>
        <taxon>Metazoa</taxon>
        <taxon>Chordata</taxon>
        <taxon>Craniata</taxon>
        <taxon>Vertebrata</taxon>
        <taxon>Euteleostomi</taxon>
        <taxon>Actinopterygii</taxon>
        <taxon>Neopterygii</taxon>
        <taxon>Teleostei</taxon>
        <taxon>Neoteleostei</taxon>
        <taxon>Acanthomorphata</taxon>
        <taxon>Ovalentaria</taxon>
        <taxon>Atherinomorphae</taxon>
        <taxon>Cyprinodontiformes</taxon>
        <taxon>Goodeidae</taxon>
        <taxon>Ilyodon</taxon>
    </lineage>
</organism>
<dbReference type="Proteomes" id="UP001482620">
    <property type="component" value="Unassembled WGS sequence"/>
</dbReference>
<reference evidence="2 3" key="1">
    <citation type="submission" date="2021-06" db="EMBL/GenBank/DDBJ databases">
        <authorList>
            <person name="Palmer J.M."/>
        </authorList>
    </citation>
    <scope>NUCLEOTIDE SEQUENCE [LARGE SCALE GENOMIC DNA]</scope>
    <source>
        <strain evidence="3">if_2019</strain>
        <tissue evidence="2">Muscle</tissue>
    </source>
</reference>
<feature type="region of interest" description="Disordered" evidence="1">
    <location>
        <begin position="15"/>
        <end position="75"/>
    </location>
</feature>
<evidence type="ECO:0000313" key="3">
    <source>
        <dbReference type="Proteomes" id="UP001482620"/>
    </source>
</evidence>